<feature type="signal peptide" evidence="2">
    <location>
        <begin position="1"/>
        <end position="23"/>
    </location>
</feature>
<feature type="chain" id="PRO_5032725018" description="Lipoprotein" evidence="2">
    <location>
        <begin position="24"/>
        <end position="583"/>
    </location>
</feature>
<gene>
    <name evidence="3" type="ORF">HGG64_01890</name>
</gene>
<keyword evidence="4" id="KW-1185">Reference proteome</keyword>
<keyword evidence="2" id="KW-0732">Signal</keyword>
<evidence type="ECO:0000256" key="2">
    <source>
        <dbReference type="SAM" id="SignalP"/>
    </source>
</evidence>
<reference evidence="3 4" key="1">
    <citation type="submission" date="2020-04" db="EMBL/GenBank/DDBJ databases">
        <title>Novel Mycoplasma species detected in Phocoena phocoena (harbor porpoise) from the USA.</title>
        <authorList>
            <person name="Volokhov D.V."/>
        </authorList>
    </citation>
    <scope>NUCLEOTIDE SEQUENCE [LARGE SCALE GENOMIC DNA]</scope>
    <source>
        <strain evidence="3 4">C264-NAS</strain>
    </source>
</reference>
<protein>
    <recommendedName>
        <fullName evidence="5">Lipoprotein</fullName>
    </recommendedName>
</protein>
<dbReference type="PROSITE" id="PS51257">
    <property type="entry name" value="PROKAR_LIPOPROTEIN"/>
    <property type="match status" value="1"/>
</dbReference>
<evidence type="ECO:0008006" key="5">
    <source>
        <dbReference type="Google" id="ProtNLM"/>
    </source>
</evidence>
<dbReference type="EMBL" id="CP051480">
    <property type="protein sequence ID" value="QJG66451.1"/>
    <property type="molecule type" value="Genomic_DNA"/>
</dbReference>
<feature type="compositionally biased region" description="Low complexity" evidence="1">
    <location>
        <begin position="57"/>
        <end position="69"/>
    </location>
</feature>
<name>A0A858U393_9MOLU</name>
<organism evidence="3 4">
    <name type="scientific">Mycoplasma phocoeninasale</name>
    <dbReference type="NCBI Taxonomy" id="2726117"/>
    <lineage>
        <taxon>Bacteria</taxon>
        <taxon>Bacillati</taxon>
        <taxon>Mycoplasmatota</taxon>
        <taxon>Mollicutes</taxon>
        <taxon>Mycoplasmataceae</taxon>
        <taxon>Mycoplasma</taxon>
    </lineage>
</organism>
<sequence>MSKKNFKWWVALPATVATLPLIAASCVKAKIDTNPSPSPQPDPSKPGPMNPSPEVPKNPMVTPPNNNMPQTPPSMMPRDMYNPQEIINKYSNKFAGLDEIKKQIDELHNLFDFGDNSQTDLNTDKYKWLIRDFNLINTIQDNTKIAEKLKEHLEENPDVIITEFSVRIEDLILNTLEDDIKNNFKRRYMKLNESYIKSYKTLSENYLKIEKKLLNLKNKVPKLVFTKLSDKNSWTEFIKLLNEKITLFKKNQELVNLFKSNTTFSYEGKLNNEVNYWFDDSKVKYTGSSDYKIEKGETRILNGESVLVSYRITNNETNYKFNVFVKYSYNDEDSSKDAEYINYKTFQGGILKSKHEEQLIHKIREEKVKKFMSDATFKYSGILNDEISGIFKRNKIIPIPLDGYDVTILNIKFEENKSVAVNFQVEFDEPGNNRHSFYLYVRFLHSNESNKEIVGTYITESEFNSNKYKNQKDYQYAKKLKINNFQSKISIKYNSTFTNMPGSKPDFRNGLKYEKRDEYQGYTIIPRSFKTSDSKKIFIIFFQLHNPASNESDVNIYIKFKYSDAKQEQLGMYTDEIEFKNLF</sequence>
<evidence type="ECO:0000256" key="1">
    <source>
        <dbReference type="SAM" id="MobiDB-lite"/>
    </source>
</evidence>
<feature type="region of interest" description="Disordered" evidence="1">
    <location>
        <begin position="32"/>
        <end position="72"/>
    </location>
</feature>
<dbReference type="AlphaFoldDB" id="A0A858U393"/>
<accession>A0A858U393</accession>
<dbReference type="Proteomes" id="UP000501728">
    <property type="component" value="Chromosome"/>
</dbReference>
<proteinExistence type="predicted"/>
<dbReference type="KEGG" id="mphn:HGG64_01890"/>
<evidence type="ECO:0000313" key="3">
    <source>
        <dbReference type="EMBL" id="QJG66451.1"/>
    </source>
</evidence>
<dbReference type="RefSeq" id="WP_169580274.1">
    <property type="nucleotide sequence ID" value="NZ_CP051480.1"/>
</dbReference>
<evidence type="ECO:0000313" key="4">
    <source>
        <dbReference type="Proteomes" id="UP000501728"/>
    </source>
</evidence>
<feature type="compositionally biased region" description="Pro residues" evidence="1">
    <location>
        <begin position="36"/>
        <end position="56"/>
    </location>
</feature>